<dbReference type="InterPro" id="IPR001138">
    <property type="entry name" value="Zn2Cys6_DnaBD"/>
</dbReference>
<dbReference type="GeneID" id="41973558"/>
<dbReference type="EMBL" id="SKBQ01000034">
    <property type="protein sequence ID" value="TPX13381.1"/>
    <property type="molecule type" value="Genomic_DNA"/>
</dbReference>
<dbReference type="OrthoDB" id="5392779at2759"/>
<keyword evidence="1" id="KW-0805">Transcription regulation</keyword>
<feature type="domain" description="Zn(2)-C6 fungal-type" evidence="5">
    <location>
        <begin position="19"/>
        <end position="52"/>
    </location>
</feature>
<gene>
    <name evidence="6" type="ORF">E0L32_006111</name>
</gene>
<dbReference type="PANTHER" id="PTHR47840">
    <property type="entry name" value="ZN(II)2CYS6 TRANSCRIPTION FACTOR (EUROFUNG)-RELATED"/>
    <property type="match status" value="1"/>
</dbReference>
<evidence type="ECO:0000256" key="2">
    <source>
        <dbReference type="ARBA" id="ARBA00023163"/>
    </source>
</evidence>
<organism evidence="6 7">
    <name type="scientific">Thyridium curvatum</name>
    <dbReference type="NCBI Taxonomy" id="1093900"/>
    <lineage>
        <taxon>Eukaryota</taxon>
        <taxon>Fungi</taxon>
        <taxon>Dikarya</taxon>
        <taxon>Ascomycota</taxon>
        <taxon>Pezizomycotina</taxon>
        <taxon>Sordariomycetes</taxon>
        <taxon>Sordariomycetidae</taxon>
        <taxon>Thyridiales</taxon>
        <taxon>Thyridiaceae</taxon>
        <taxon>Thyridium</taxon>
    </lineage>
</organism>
<dbReference type="GO" id="GO:0000981">
    <property type="term" value="F:DNA-binding transcription factor activity, RNA polymerase II-specific"/>
    <property type="evidence" value="ECO:0007669"/>
    <property type="project" value="InterPro"/>
</dbReference>
<dbReference type="InterPro" id="IPR036864">
    <property type="entry name" value="Zn2-C6_fun-type_DNA-bd_sf"/>
</dbReference>
<evidence type="ECO:0000256" key="3">
    <source>
        <dbReference type="ARBA" id="ARBA00023242"/>
    </source>
</evidence>
<keyword evidence="2" id="KW-0804">Transcription</keyword>
<evidence type="ECO:0000313" key="6">
    <source>
        <dbReference type="EMBL" id="TPX13381.1"/>
    </source>
</evidence>
<dbReference type="Proteomes" id="UP000319257">
    <property type="component" value="Unassembled WGS sequence"/>
</dbReference>
<dbReference type="RefSeq" id="XP_030995092.1">
    <property type="nucleotide sequence ID" value="XM_031140708.1"/>
</dbReference>
<dbReference type="PROSITE" id="PS50048">
    <property type="entry name" value="ZN2_CY6_FUNGAL_2"/>
    <property type="match status" value="1"/>
</dbReference>
<proteinExistence type="predicted"/>
<comment type="caution">
    <text evidence="6">The sequence shown here is derived from an EMBL/GenBank/DDBJ whole genome shotgun (WGS) entry which is preliminary data.</text>
</comment>
<name>A0A507B8I4_9PEZI</name>
<dbReference type="SUPFAM" id="SSF57701">
    <property type="entry name" value="Zn2/Cys6 DNA-binding domain"/>
    <property type="match status" value="1"/>
</dbReference>
<protein>
    <recommendedName>
        <fullName evidence="5">Zn(2)-C6 fungal-type domain-containing protein</fullName>
    </recommendedName>
</protein>
<keyword evidence="3" id="KW-0539">Nucleus</keyword>
<evidence type="ECO:0000256" key="1">
    <source>
        <dbReference type="ARBA" id="ARBA00023015"/>
    </source>
</evidence>
<feature type="compositionally biased region" description="Polar residues" evidence="4">
    <location>
        <begin position="148"/>
        <end position="162"/>
    </location>
</feature>
<dbReference type="CDD" id="cd12148">
    <property type="entry name" value="fungal_TF_MHR"/>
    <property type="match status" value="1"/>
</dbReference>
<evidence type="ECO:0000313" key="7">
    <source>
        <dbReference type="Proteomes" id="UP000319257"/>
    </source>
</evidence>
<dbReference type="SMART" id="SM00066">
    <property type="entry name" value="GAL4"/>
    <property type="match status" value="1"/>
</dbReference>
<sequence>MPPAEPHSSRRKLRKGTQSCWECKRRKMRCSFATPEDLSCISCRRRGTSCVSQEWPEEYHTAALGRGKARTEKGGKSIGDRMARVEVLMEKLIRKIDPEAESSMGQEERPLFVSDLQSPPVRDERRVSTKPKASVPSPQCPRSLLPVPSNSAHRPFNHSDTTSKYDNLGRGLYAAWPSSRDLDLLLNLPTTFSGLSHRIVLAPYSSDLPPETPSARDILQLPQPGSHPILLARKLLTLGLFLQVIPPSAAEVIRAQNPGFSCREIENRAVQAANRLVTSNDELIGSCVEGIECLLIESTYQAYAGNLRRAWLINRRAISVAQMMRLNHGSSIASPWVRILTDQTRERCDPTYMWFLMCHSELHLSLLLGLTPMFFDDNFASQGMLQSCSSIDAMERIHCVVAGKLLRRDRSSPTLDPKSTREIDALLQKAASSMPPSWWQATDAISKTDEITAMDHFHRFIQYADQLTHFYLLVQLHLPSLLRPSVSQADQYSRVAAMNASRGLLTSIQAYRRCYSIIPPCRGTHFFSLFGSAVMCIAHMAERHQQHQAVAGDDNAFDIFAHQTPGDRALMESIVESLEMHRDHPNNDVISCKVVGVLRDLLEAEDRAATGAIYHISTSAEAAEGDETVCGGKLSEDGRFLWLRLPCFETIVLEQI</sequence>
<accession>A0A507B8I4</accession>
<evidence type="ECO:0000259" key="5">
    <source>
        <dbReference type="PROSITE" id="PS50048"/>
    </source>
</evidence>
<dbReference type="GO" id="GO:0008270">
    <property type="term" value="F:zinc ion binding"/>
    <property type="evidence" value="ECO:0007669"/>
    <property type="project" value="InterPro"/>
</dbReference>
<dbReference type="Pfam" id="PF00172">
    <property type="entry name" value="Zn_clus"/>
    <property type="match status" value="1"/>
</dbReference>
<dbReference type="PANTHER" id="PTHR47840:SF1">
    <property type="entry name" value="ZN(II)2CYS6 TRANSCRIPTION FACTOR (EUROFUNG)"/>
    <property type="match status" value="1"/>
</dbReference>
<feature type="region of interest" description="Disordered" evidence="4">
    <location>
        <begin position="98"/>
        <end position="162"/>
    </location>
</feature>
<evidence type="ECO:0000256" key="4">
    <source>
        <dbReference type="SAM" id="MobiDB-lite"/>
    </source>
</evidence>
<dbReference type="InParanoid" id="A0A507B8I4"/>
<dbReference type="STRING" id="1093900.A0A507B8I4"/>
<dbReference type="CDD" id="cd00067">
    <property type="entry name" value="GAL4"/>
    <property type="match status" value="1"/>
</dbReference>
<keyword evidence="7" id="KW-1185">Reference proteome</keyword>
<dbReference type="AlphaFoldDB" id="A0A507B8I4"/>
<reference evidence="6 7" key="1">
    <citation type="submission" date="2019-06" db="EMBL/GenBank/DDBJ databases">
        <title>Draft genome sequence of the filamentous fungus Phialemoniopsis curvata isolated from diesel fuel.</title>
        <authorList>
            <person name="Varaljay V.A."/>
            <person name="Lyon W.J."/>
            <person name="Crouch A.L."/>
            <person name="Drake C.E."/>
            <person name="Hollomon J.M."/>
            <person name="Nadeau L.J."/>
            <person name="Nunn H.S."/>
            <person name="Stevenson B.S."/>
            <person name="Bojanowski C.L."/>
            <person name="Crookes-Goodson W.J."/>
        </authorList>
    </citation>
    <scope>NUCLEOTIDE SEQUENCE [LARGE SCALE GENOMIC DNA]</scope>
    <source>
        <strain evidence="6 7">D216</strain>
    </source>
</reference>
<dbReference type="Gene3D" id="4.10.240.10">
    <property type="entry name" value="Zn(2)-C6 fungal-type DNA-binding domain"/>
    <property type="match status" value="1"/>
</dbReference>
<dbReference type="PROSITE" id="PS00463">
    <property type="entry name" value="ZN2_CY6_FUNGAL_1"/>
    <property type="match status" value="1"/>
</dbReference>